<evidence type="ECO:0000313" key="2">
    <source>
        <dbReference type="Proteomes" id="UP001529510"/>
    </source>
</evidence>
<sequence length="82" mass="9280">MKKTPTVTLTNVISCWICTLMQECPSSITANLSVSSCRLDHKALREKELHPPRCAETPNREETNEESEVKGFLQCLPYISQL</sequence>
<name>A0ABD0PMT4_CIRMR</name>
<protein>
    <submittedName>
        <fullName evidence="1">Uncharacterized protein</fullName>
    </submittedName>
</protein>
<dbReference type="AlphaFoldDB" id="A0ABD0PMT4"/>
<organism evidence="1 2">
    <name type="scientific">Cirrhinus mrigala</name>
    <name type="common">Mrigala</name>
    <dbReference type="NCBI Taxonomy" id="683832"/>
    <lineage>
        <taxon>Eukaryota</taxon>
        <taxon>Metazoa</taxon>
        <taxon>Chordata</taxon>
        <taxon>Craniata</taxon>
        <taxon>Vertebrata</taxon>
        <taxon>Euteleostomi</taxon>
        <taxon>Actinopterygii</taxon>
        <taxon>Neopterygii</taxon>
        <taxon>Teleostei</taxon>
        <taxon>Ostariophysi</taxon>
        <taxon>Cypriniformes</taxon>
        <taxon>Cyprinidae</taxon>
        <taxon>Labeoninae</taxon>
        <taxon>Labeonini</taxon>
        <taxon>Cirrhinus</taxon>
    </lineage>
</organism>
<proteinExistence type="predicted"/>
<dbReference type="EMBL" id="JAMKFB020000015">
    <property type="protein sequence ID" value="KAL0175337.1"/>
    <property type="molecule type" value="Genomic_DNA"/>
</dbReference>
<reference evidence="1 2" key="1">
    <citation type="submission" date="2024-05" db="EMBL/GenBank/DDBJ databases">
        <title>Genome sequencing and assembly of Indian major carp, Cirrhinus mrigala (Hamilton, 1822).</title>
        <authorList>
            <person name="Mohindra V."/>
            <person name="Chowdhury L.M."/>
            <person name="Lal K."/>
            <person name="Jena J.K."/>
        </authorList>
    </citation>
    <scope>NUCLEOTIDE SEQUENCE [LARGE SCALE GENOMIC DNA]</scope>
    <source>
        <strain evidence="1">CM1030</strain>
        <tissue evidence="1">Blood</tissue>
    </source>
</reference>
<keyword evidence="2" id="KW-1185">Reference proteome</keyword>
<dbReference type="Gene3D" id="1.20.58.1200">
    <property type="entry name" value="RNA silencing suppressor P21, N-terminal domain"/>
    <property type="match status" value="1"/>
</dbReference>
<feature type="non-terminal residue" evidence="1">
    <location>
        <position position="82"/>
    </location>
</feature>
<evidence type="ECO:0000313" key="1">
    <source>
        <dbReference type="EMBL" id="KAL0175337.1"/>
    </source>
</evidence>
<dbReference type="Proteomes" id="UP001529510">
    <property type="component" value="Unassembled WGS sequence"/>
</dbReference>
<comment type="caution">
    <text evidence="1">The sequence shown here is derived from an EMBL/GenBank/DDBJ whole genome shotgun (WGS) entry which is preliminary data.</text>
</comment>
<gene>
    <name evidence="1" type="ORF">M9458_031305</name>
</gene>
<accession>A0ABD0PMT4</accession>